<keyword evidence="4 5" id="KW-0119">Carbohydrate metabolism</keyword>
<dbReference type="CDD" id="cd00854">
    <property type="entry name" value="NagA"/>
    <property type="match status" value="1"/>
</dbReference>
<keyword evidence="10" id="KW-1185">Reference proteome</keyword>
<comment type="cofactor">
    <cofactor evidence="7">
        <name>a divalent metal cation</name>
        <dbReference type="ChEBI" id="CHEBI:60240"/>
    </cofactor>
    <text evidence="7">Binds 1 divalent metal cation per subunit.</text>
</comment>
<dbReference type="Gene3D" id="3.20.20.140">
    <property type="entry name" value="Metal-dependent hydrolases"/>
    <property type="match status" value="1"/>
</dbReference>
<dbReference type="SUPFAM" id="SSF51556">
    <property type="entry name" value="Metallo-dependent hydrolases"/>
    <property type="match status" value="1"/>
</dbReference>
<evidence type="ECO:0000256" key="7">
    <source>
        <dbReference type="PIRSR" id="PIRSR038994-3"/>
    </source>
</evidence>
<dbReference type="Gene3D" id="2.30.40.10">
    <property type="entry name" value="Urease, subunit C, domain 1"/>
    <property type="match status" value="1"/>
</dbReference>
<evidence type="ECO:0000259" key="8">
    <source>
        <dbReference type="Pfam" id="PF01979"/>
    </source>
</evidence>
<sequence>MSQLVIHSGTCITPFEVIKNGSILIEDGIIKQIGQGKKDFSTETSPHVDASGMFVIPGMIDIHVNGGKGANILDGTQQALKTMSEFHLRHGTTSMLPTIISSSISKMITAIKLVETAVNHPQSYKARILGSHLEGPYISKEQKGAHNPAHIRTATAEDYHPLLDYLETVRLITAAPEISGVLEFARSLEENDIIFSIGHSNAKYPQIVNAVGTGFSLVTHLYSVMSSITRQNLTRIPGVVESGLLLDELSVEIIGDNMHLPGSLIELIVKTKGIDKVILVTDAMRGAGMPDGSYYIGDKDDKNSIIVENGVAKTSDRQLLAGSTATMDVCLNTLISEAGLSLKDTVKTATLNPAKLLGIENQYGIIACGKKADIVLLDQNYQVQTVIVNGKIEYTKTNKGE</sequence>
<reference evidence="9 10" key="1">
    <citation type="submission" date="2016-11" db="EMBL/GenBank/DDBJ databases">
        <authorList>
            <person name="Jaros S."/>
            <person name="Januszkiewicz K."/>
            <person name="Wedrychowicz H."/>
        </authorList>
    </citation>
    <scope>NUCLEOTIDE SEQUENCE [LARGE SCALE GENOMIC DNA]</scope>
    <source>
        <strain evidence="9 10">DSM 21986</strain>
    </source>
</reference>
<dbReference type="InterPro" id="IPR003764">
    <property type="entry name" value="GlcNAc_6-P_deAcase"/>
</dbReference>
<dbReference type="GO" id="GO:0046872">
    <property type="term" value="F:metal ion binding"/>
    <property type="evidence" value="ECO:0007669"/>
    <property type="project" value="UniProtKB-KW"/>
</dbReference>
<dbReference type="AlphaFoldDB" id="A0A1M5KZV7"/>
<dbReference type="EMBL" id="FQUS01000036">
    <property type="protein sequence ID" value="SHG58281.1"/>
    <property type="molecule type" value="Genomic_DNA"/>
</dbReference>
<feature type="binding site" evidence="7">
    <location>
        <position position="220"/>
    </location>
    <ligand>
        <name>Zn(2+)</name>
        <dbReference type="ChEBI" id="CHEBI:29105"/>
    </ligand>
</feature>
<dbReference type="PANTHER" id="PTHR11113:SF14">
    <property type="entry name" value="N-ACETYLGLUCOSAMINE-6-PHOSPHATE DEACETYLASE"/>
    <property type="match status" value="1"/>
</dbReference>
<evidence type="ECO:0000256" key="5">
    <source>
        <dbReference type="PIRNR" id="PIRNR038994"/>
    </source>
</evidence>
<feature type="active site" description="Proton donor/acceptor" evidence="6">
    <location>
        <position position="282"/>
    </location>
</feature>
<feature type="binding site" evidence="7">
    <location>
        <position position="134"/>
    </location>
    <ligand>
        <name>Zn(2+)</name>
        <dbReference type="ChEBI" id="CHEBI:29105"/>
    </ligand>
</feature>
<dbReference type="SUPFAM" id="SSF51338">
    <property type="entry name" value="Composite domain of metallo-dependent hydrolases"/>
    <property type="match status" value="1"/>
</dbReference>
<organism evidence="9 10">
    <name type="scientific">Fodinibius roseus</name>
    <dbReference type="NCBI Taxonomy" id="1194090"/>
    <lineage>
        <taxon>Bacteria</taxon>
        <taxon>Pseudomonadati</taxon>
        <taxon>Balneolota</taxon>
        <taxon>Balneolia</taxon>
        <taxon>Balneolales</taxon>
        <taxon>Balneolaceae</taxon>
        <taxon>Fodinibius</taxon>
    </lineage>
</organism>
<dbReference type="PIRSF" id="PIRSF038994">
    <property type="entry name" value="NagA"/>
    <property type="match status" value="1"/>
</dbReference>
<dbReference type="NCBIfam" id="TIGR00221">
    <property type="entry name" value="nagA"/>
    <property type="match status" value="1"/>
</dbReference>
<dbReference type="InterPro" id="IPR032466">
    <property type="entry name" value="Metal_Hydrolase"/>
</dbReference>
<gene>
    <name evidence="9" type="ORF">SAMN05443144_1369</name>
</gene>
<dbReference type="Pfam" id="PF01979">
    <property type="entry name" value="Amidohydro_1"/>
    <property type="match status" value="1"/>
</dbReference>
<evidence type="ECO:0000256" key="6">
    <source>
        <dbReference type="PIRSR" id="PIRSR038994-1"/>
    </source>
</evidence>
<evidence type="ECO:0000313" key="9">
    <source>
        <dbReference type="EMBL" id="SHG58281.1"/>
    </source>
</evidence>
<dbReference type="InterPro" id="IPR011059">
    <property type="entry name" value="Metal-dep_hydrolase_composite"/>
</dbReference>
<feature type="domain" description="Amidohydrolase-related" evidence="8">
    <location>
        <begin position="54"/>
        <end position="392"/>
    </location>
</feature>
<comment type="similarity">
    <text evidence="1 5">Belongs to the metallo-dependent hydrolases superfamily. NagA family.</text>
</comment>
<evidence type="ECO:0000313" key="10">
    <source>
        <dbReference type="Proteomes" id="UP000184041"/>
    </source>
</evidence>
<evidence type="ECO:0000256" key="4">
    <source>
        <dbReference type="ARBA" id="ARBA00023277"/>
    </source>
</evidence>
<proteinExistence type="inferred from homology"/>
<dbReference type="GO" id="GO:0008448">
    <property type="term" value="F:N-acetylglucosamine-6-phosphate deacetylase activity"/>
    <property type="evidence" value="ECO:0007669"/>
    <property type="project" value="InterPro"/>
</dbReference>
<evidence type="ECO:0000256" key="1">
    <source>
        <dbReference type="ARBA" id="ARBA00010716"/>
    </source>
</evidence>
<dbReference type="PANTHER" id="PTHR11113">
    <property type="entry name" value="N-ACETYLGLUCOSAMINE-6-PHOSPHATE DEACETYLASE"/>
    <property type="match status" value="1"/>
</dbReference>
<feature type="binding site" evidence="7">
    <location>
        <position position="199"/>
    </location>
    <ligand>
        <name>Zn(2+)</name>
        <dbReference type="ChEBI" id="CHEBI:29105"/>
    </ligand>
</feature>
<dbReference type="Proteomes" id="UP000184041">
    <property type="component" value="Unassembled WGS sequence"/>
</dbReference>
<dbReference type="InterPro" id="IPR006680">
    <property type="entry name" value="Amidohydro-rel"/>
</dbReference>
<dbReference type="STRING" id="1194090.SAMN05443144_1369"/>
<dbReference type="GO" id="GO:0006046">
    <property type="term" value="P:N-acetylglucosamine catabolic process"/>
    <property type="evidence" value="ECO:0007669"/>
    <property type="project" value="TreeGrafter"/>
</dbReference>
<name>A0A1M5KZV7_9BACT</name>
<keyword evidence="2 7" id="KW-0479">Metal-binding</keyword>
<evidence type="ECO:0000256" key="3">
    <source>
        <dbReference type="ARBA" id="ARBA00022801"/>
    </source>
</evidence>
<keyword evidence="3 5" id="KW-0378">Hydrolase</keyword>
<evidence type="ECO:0000256" key="2">
    <source>
        <dbReference type="ARBA" id="ARBA00022723"/>
    </source>
</evidence>
<accession>A0A1M5KZV7</accession>
<dbReference type="OrthoDB" id="9776488at2"/>
<protein>
    <submittedName>
        <fullName evidence="9">N-acetylglucosamine-6-phosphate deacetylase</fullName>
    </submittedName>
</protein>